<feature type="signal peptide" evidence="1">
    <location>
        <begin position="1"/>
        <end position="21"/>
    </location>
</feature>
<keyword evidence="3" id="KW-1185">Reference proteome</keyword>
<reference evidence="2 3" key="1">
    <citation type="submission" date="2022-07" db="EMBL/GenBank/DDBJ databases">
        <title>Methylomonas rivi sp. nov., Methylomonas rosea sp. nov., Methylomonas aureus sp. nov. and Methylomonas subterranea sp. nov., four novel methanotrophs isolated from a freshwater creek and the deep terrestrial subsurface.</title>
        <authorList>
            <person name="Abin C."/>
            <person name="Sankaranarayanan K."/>
            <person name="Garner C."/>
            <person name="Sindelar R."/>
            <person name="Kotary K."/>
            <person name="Garner R."/>
            <person name="Barclay S."/>
            <person name="Lawson P."/>
            <person name="Krumholz L."/>
        </authorList>
    </citation>
    <scope>NUCLEOTIDE SEQUENCE [LARGE SCALE GENOMIC DNA]</scope>
    <source>
        <strain evidence="2 3">SURF-2</strain>
    </source>
</reference>
<name>A0ABT1TGX9_9GAMM</name>
<evidence type="ECO:0000313" key="2">
    <source>
        <dbReference type="EMBL" id="MCQ8104029.1"/>
    </source>
</evidence>
<proteinExistence type="predicted"/>
<dbReference type="RefSeq" id="WP_256601789.1">
    <property type="nucleotide sequence ID" value="NZ_JANIBJ010000012.1"/>
</dbReference>
<gene>
    <name evidence="2" type="ORF">NP590_07935</name>
</gene>
<comment type="caution">
    <text evidence="2">The sequence shown here is derived from an EMBL/GenBank/DDBJ whole genome shotgun (WGS) entry which is preliminary data.</text>
</comment>
<feature type="chain" id="PRO_5045916480" description="VCBS repeat-containing protein" evidence="1">
    <location>
        <begin position="22"/>
        <end position="305"/>
    </location>
</feature>
<protein>
    <recommendedName>
        <fullName evidence="4">VCBS repeat-containing protein</fullName>
    </recommendedName>
</protein>
<dbReference type="EMBL" id="JANIBJ010000012">
    <property type="protein sequence ID" value="MCQ8104029.1"/>
    <property type="molecule type" value="Genomic_DNA"/>
</dbReference>
<accession>A0ABT1TGX9</accession>
<sequence>MLKMIARAALMLGLFIQPARAALPDAAGLEILLNLTADRMTTELGEGKGYSYYTYGTKELMVATGDLDGDGKPEIAARGVYFMGVGSYDLVDIFQDRGQGYERVDFINLYNVGLLDKVKSLQISNGVLQIETTAIERGASIVQSAAFHWTGPEKLVKADAPNSQAPGLAPSASISPPINSAPWEFKVVRGKKIAGVLNGAPGIQALNLFCEGNIPVFAVTFNAAQPNPVRLEIQIGNMIYPFVLAHQPNAGGIRMVNLKQSAFPKKLLEGDEYAQISLNGMSYGVLSLKNAAAASRQSLADCYRY</sequence>
<evidence type="ECO:0000256" key="1">
    <source>
        <dbReference type="SAM" id="SignalP"/>
    </source>
</evidence>
<keyword evidence="1" id="KW-0732">Signal</keyword>
<evidence type="ECO:0000313" key="3">
    <source>
        <dbReference type="Proteomes" id="UP001524499"/>
    </source>
</evidence>
<organism evidence="2 3">
    <name type="scientific">Methylomonas subterranea</name>
    <dbReference type="NCBI Taxonomy" id="2952225"/>
    <lineage>
        <taxon>Bacteria</taxon>
        <taxon>Pseudomonadati</taxon>
        <taxon>Pseudomonadota</taxon>
        <taxon>Gammaproteobacteria</taxon>
        <taxon>Methylococcales</taxon>
        <taxon>Methylococcaceae</taxon>
        <taxon>Methylomonas</taxon>
    </lineage>
</organism>
<dbReference type="Proteomes" id="UP001524499">
    <property type="component" value="Unassembled WGS sequence"/>
</dbReference>
<evidence type="ECO:0008006" key="4">
    <source>
        <dbReference type="Google" id="ProtNLM"/>
    </source>
</evidence>